<accession>A0A6F8SI44</accession>
<dbReference type="Pfam" id="PF02195">
    <property type="entry name" value="ParB_N"/>
    <property type="match status" value="1"/>
</dbReference>
<dbReference type="EMBL" id="AP022829">
    <property type="protein sequence ID" value="BCA87909.1"/>
    <property type="molecule type" value="Genomic_DNA"/>
</dbReference>
<dbReference type="InterPro" id="IPR036086">
    <property type="entry name" value="ParB/Sulfiredoxin_sf"/>
</dbReference>
<evidence type="ECO:0000313" key="3">
    <source>
        <dbReference type="Proteomes" id="UP000501727"/>
    </source>
</evidence>
<gene>
    <name evidence="2" type="ORF">ADCFC_04080</name>
</gene>
<reference evidence="3" key="2">
    <citation type="submission" date="2020-03" db="EMBL/GenBank/DDBJ databases">
        <title>Complete Genome Sequence of Adlercreutzia sp. strain 8CFCBH1 Producing Equol, Isolated from Healthy Japanese Feces.</title>
        <authorList>
            <person name="Ogata Y."/>
            <person name="Sakamoto M."/>
            <person name="Ohkuma M."/>
            <person name="Hattori M."/>
            <person name="Suda W."/>
        </authorList>
    </citation>
    <scope>NUCLEOTIDE SEQUENCE [LARGE SCALE GENOMIC DNA]</scope>
    <source>
        <strain evidence="3">8CFCBH1</strain>
    </source>
</reference>
<sequence>MSSTSEVAKSFSISGLLDEKSKTRERFPVLEIDVDDIAAHPANVAYSMDASAIRQLASSIKRDGLTDLPLVRKLSDGGYQMISGHRRLEAFRLLAEDDDAFSRIPCRIVEGITDSQAITLLHTANYFVRSLTVTERAFATEALGIEAERLRAEDPSLKGKRTEDIKAEMIERQTGKAVSGRTILRDEKMAKTIQSDLSRNWAIEANEGRLSASSVEILKGLPREKQTRLYMSRPAGLSKKETTEYLKRKLELESPCDRRLVRILDDLRSYMSSMEGKPSKADCEAVAEIRRVSARISKMCIK</sequence>
<dbReference type="PANTHER" id="PTHR33375:SF1">
    <property type="entry name" value="CHROMOSOME-PARTITIONING PROTEIN PARB-RELATED"/>
    <property type="match status" value="1"/>
</dbReference>
<evidence type="ECO:0000259" key="1">
    <source>
        <dbReference type="SMART" id="SM00470"/>
    </source>
</evidence>
<dbReference type="KEGG" id="ahat:ADCFC_05280"/>
<organism evidence="2 3">
    <name type="scientific">Adlercreutzia hattorii</name>
    <dbReference type="NCBI Taxonomy" id="2707299"/>
    <lineage>
        <taxon>Bacteria</taxon>
        <taxon>Bacillati</taxon>
        <taxon>Actinomycetota</taxon>
        <taxon>Coriobacteriia</taxon>
        <taxon>Eggerthellales</taxon>
        <taxon>Eggerthellaceae</taxon>
        <taxon>Adlercreutzia</taxon>
    </lineage>
</organism>
<dbReference type="PANTHER" id="PTHR33375">
    <property type="entry name" value="CHROMOSOME-PARTITIONING PROTEIN PARB-RELATED"/>
    <property type="match status" value="1"/>
</dbReference>
<dbReference type="SMART" id="SM00470">
    <property type="entry name" value="ParB"/>
    <property type="match status" value="1"/>
</dbReference>
<keyword evidence="3" id="KW-1185">Reference proteome</keyword>
<dbReference type="SUPFAM" id="SSF110849">
    <property type="entry name" value="ParB/Sulfiredoxin"/>
    <property type="match status" value="1"/>
</dbReference>
<reference evidence="3" key="1">
    <citation type="journal article" date="2020" name="Microbiol. Resour. Announc.">
        <title>Complete Genome Sequence of Adlercreutzia sp. Strain 8CFCBH1, a Potent Producer of Equol, Isolated from Healthy Japanese Feces.</title>
        <authorList>
            <person name="Ogata Y."/>
            <person name="Sakamoto M."/>
            <person name="Ohkuma M."/>
            <person name="Hattori M."/>
            <person name="Suda W."/>
        </authorList>
    </citation>
    <scope>NUCLEOTIDE SEQUENCE [LARGE SCALE GENOMIC DNA]</scope>
    <source>
        <strain evidence="3">8CFCBH1</strain>
    </source>
</reference>
<evidence type="ECO:0000313" key="2">
    <source>
        <dbReference type="EMBL" id="BCA87909.1"/>
    </source>
</evidence>
<protein>
    <recommendedName>
        <fullName evidence="1">ParB-like N-terminal domain-containing protein</fullName>
    </recommendedName>
</protein>
<dbReference type="RefSeq" id="WP_173111862.1">
    <property type="nucleotide sequence ID" value="NZ_AP022829.1"/>
</dbReference>
<feature type="domain" description="ParB-like N-terminal" evidence="1">
    <location>
        <begin position="30"/>
        <end position="124"/>
    </location>
</feature>
<proteinExistence type="predicted"/>
<dbReference type="GO" id="GO:0007059">
    <property type="term" value="P:chromosome segregation"/>
    <property type="evidence" value="ECO:0007669"/>
    <property type="project" value="TreeGrafter"/>
</dbReference>
<dbReference type="AlphaFoldDB" id="A0A6F8SI44"/>
<name>A0A6F8SI44_9ACTN</name>
<dbReference type="Proteomes" id="UP000501727">
    <property type="component" value="Chromosome"/>
</dbReference>
<dbReference type="InterPro" id="IPR050336">
    <property type="entry name" value="Chromosome_partition/occlusion"/>
</dbReference>
<dbReference type="Gene3D" id="3.90.1530.10">
    <property type="entry name" value="Conserved hypothetical protein from pyrococcus furiosus pfu- 392566-001, ParB domain"/>
    <property type="match status" value="1"/>
</dbReference>
<dbReference type="GO" id="GO:0005694">
    <property type="term" value="C:chromosome"/>
    <property type="evidence" value="ECO:0007669"/>
    <property type="project" value="TreeGrafter"/>
</dbReference>
<dbReference type="InterPro" id="IPR003115">
    <property type="entry name" value="ParB_N"/>
</dbReference>